<accession>A0A364RDM7</accession>
<evidence type="ECO:0008006" key="4">
    <source>
        <dbReference type="Google" id="ProtNLM"/>
    </source>
</evidence>
<protein>
    <recommendedName>
        <fullName evidence="4">CarboxypepD_reg-like domain-containing protein</fullName>
    </recommendedName>
</protein>
<keyword evidence="3" id="KW-1185">Reference proteome</keyword>
<feature type="chain" id="PRO_5016825387" description="CarboxypepD_reg-like domain-containing protein" evidence="1">
    <location>
        <begin position="19"/>
        <end position="274"/>
    </location>
</feature>
<evidence type="ECO:0000313" key="3">
    <source>
        <dbReference type="Proteomes" id="UP000251692"/>
    </source>
</evidence>
<dbReference type="InterPro" id="IPR008969">
    <property type="entry name" value="CarboxyPept-like_regulatory"/>
</dbReference>
<organism evidence="2 3">
    <name type="scientific">Pontibacter arcticus</name>
    <dbReference type="NCBI Taxonomy" id="2080288"/>
    <lineage>
        <taxon>Bacteria</taxon>
        <taxon>Pseudomonadati</taxon>
        <taxon>Bacteroidota</taxon>
        <taxon>Cytophagia</taxon>
        <taxon>Cytophagales</taxon>
        <taxon>Hymenobacteraceae</taxon>
        <taxon>Pontibacter</taxon>
    </lineage>
</organism>
<evidence type="ECO:0000256" key="1">
    <source>
        <dbReference type="SAM" id="SignalP"/>
    </source>
</evidence>
<dbReference type="Proteomes" id="UP000251692">
    <property type="component" value="Unassembled WGS sequence"/>
</dbReference>
<comment type="caution">
    <text evidence="2">The sequence shown here is derived from an EMBL/GenBank/DDBJ whole genome shotgun (WGS) entry which is preliminary data.</text>
</comment>
<sequence length="274" mass="30361">MKFYFTLLLALAASMVFAQEKTISGTVASAKNGEAIPYVNIGIRNKNTGTISAENGSYTLKLQQEFSEDTLTFSAIGFEVQKVPVKQLATQQSIALKEKTTNLKEVVVTSRKTRLKKLGITGRLPGVWGAPMQNVDKERDVYEYANLIPVKKYPVEVLSAHFYLASSKLDSAVFRVNFYKNAQGQPGELLVEKSIVQKLTTKDGWVKVDLEPHQIYASEDFFLGIEYLPEEVPNRFAILMGGKLGGTTFTRSSSLGVWKETVIGSLSAYVTVRQ</sequence>
<evidence type="ECO:0000313" key="2">
    <source>
        <dbReference type="EMBL" id="RAU82374.1"/>
    </source>
</evidence>
<name>A0A364RDM7_9BACT</name>
<dbReference type="SUPFAM" id="SSF49464">
    <property type="entry name" value="Carboxypeptidase regulatory domain-like"/>
    <property type="match status" value="1"/>
</dbReference>
<feature type="signal peptide" evidence="1">
    <location>
        <begin position="1"/>
        <end position="18"/>
    </location>
</feature>
<keyword evidence="1" id="KW-0732">Signal</keyword>
<dbReference type="OrthoDB" id="2247630at2"/>
<dbReference type="RefSeq" id="WP_112305967.1">
    <property type="nucleotide sequence ID" value="NZ_QMDV01000003.1"/>
</dbReference>
<dbReference type="Gene3D" id="2.60.40.1120">
    <property type="entry name" value="Carboxypeptidase-like, regulatory domain"/>
    <property type="match status" value="1"/>
</dbReference>
<dbReference type="AlphaFoldDB" id="A0A364RDM7"/>
<dbReference type="Pfam" id="PF13715">
    <property type="entry name" value="CarbopepD_reg_2"/>
    <property type="match status" value="1"/>
</dbReference>
<dbReference type="EMBL" id="QMDV01000003">
    <property type="protein sequence ID" value="RAU82374.1"/>
    <property type="molecule type" value="Genomic_DNA"/>
</dbReference>
<proteinExistence type="predicted"/>
<reference evidence="2 3" key="2">
    <citation type="submission" date="2018-07" db="EMBL/GenBank/DDBJ databases">
        <title>Pontibacter sp. 2b14 genomic sequence and assembly.</title>
        <authorList>
            <person name="Du Z.-J."/>
        </authorList>
    </citation>
    <scope>NUCLEOTIDE SEQUENCE [LARGE SCALE GENOMIC DNA]</scope>
    <source>
        <strain evidence="2 3">2b14</strain>
    </source>
</reference>
<reference evidence="2 3" key="1">
    <citation type="submission" date="2018-06" db="EMBL/GenBank/DDBJ databases">
        <authorList>
            <person name="Liu Z.-W."/>
        </authorList>
    </citation>
    <scope>NUCLEOTIDE SEQUENCE [LARGE SCALE GENOMIC DNA]</scope>
    <source>
        <strain evidence="2 3">2b14</strain>
    </source>
</reference>
<gene>
    <name evidence="2" type="ORF">DP923_11350</name>
</gene>